<feature type="compositionally biased region" description="Polar residues" evidence="8">
    <location>
        <begin position="153"/>
        <end position="162"/>
    </location>
</feature>
<evidence type="ECO:0000256" key="5">
    <source>
        <dbReference type="ARBA" id="ARBA00023186"/>
    </source>
</evidence>
<dbReference type="PANTHER" id="PTHR15139">
    <property type="entry name" value="TUBULIN FOLDING COFACTOR C"/>
    <property type="match status" value="1"/>
</dbReference>
<dbReference type="InterPro" id="IPR012945">
    <property type="entry name" value="Tubulin-bd_cofactor_C_dom"/>
</dbReference>
<feature type="domain" description="C-CAP/cofactor C-like" evidence="9">
    <location>
        <begin position="134"/>
        <end position="336"/>
    </location>
</feature>
<evidence type="ECO:0000256" key="1">
    <source>
        <dbReference type="ARBA" id="ARBA00004496"/>
    </source>
</evidence>
<evidence type="ECO:0000259" key="9">
    <source>
        <dbReference type="PROSITE" id="PS51329"/>
    </source>
</evidence>
<dbReference type="InterPro" id="IPR017901">
    <property type="entry name" value="C-CAP_CF_C-like"/>
</dbReference>
<feature type="coiled-coil region" evidence="7">
    <location>
        <begin position="47"/>
        <end position="100"/>
    </location>
</feature>
<accession>A0A9W8E4S2</accession>
<comment type="caution">
    <text evidence="10">The sequence shown here is derived from an EMBL/GenBank/DDBJ whole genome shotgun (WGS) entry which is preliminary data.</text>
</comment>
<dbReference type="Gene3D" id="2.160.20.70">
    <property type="match status" value="1"/>
</dbReference>
<comment type="subunit">
    <text evidence="6">Supercomplex made of cofactors A to E. Cofactors A and D function by capturing and stabilizing tubulin in a quasi-native conformation. Cofactor E binds to the cofactor D-tubulin complex; interaction with cofactor C then causes the release of tubulin polypeptides that are committed to the native state.</text>
</comment>
<dbReference type="InterPro" id="IPR006599">
    <property type="entry name" value="CARP_motif"/>
</dbReference>
<dbReference type="Gene3D" id="1.20.58.1250">
    <property type="entry name" value="Tubulin Binding Cofactor C, N-terminal domain"/>
    <property type="match status" value="1"/>
</dbReference>
<evidence type="ECO:0000313" key="11">
    <source>
        <dbReference type="Proteomes" id="UP001150925"/>
    </source>
</evidence>
<feature type="region of interest" description="Disordered" evidence="8">
    <location>
        <begin position="110"/>
        <end position="165"/>
    </location>
</feature>
<evidence type="ECO:0000256" key="6">
    <source>
        <dbReference type="ARBA" id="ARBA00026055"/>
    </source>
</evidence>
<dbReference type="GO" id="GO:0007023">
    <property type="term" value="P:post-chaperonin tubulin folding pathway"/>
    <property type="evidence" value="ECO:0007669"/>
    <property type="project" value="InterPro"/>
</dbReference>
<dbReference type="Pfam" id="PF16752">
    <property type="entry name" value="TBCC_N"/>
    <property type="match status" value="1"/>
</dbReference>
<dbReference type="GO" id="GO:0015631">
    <property type="term" value="F:tubulin binding"/>
    <property type="evidence" value="ECO:0007669"/>
    <property type="project" value="InterPro"/>
</dbReference>
<dbReference type="AlphaFoldDB" id="A0A9W8E4S2"/>
<dbReference type="OrthoDB" id="194775at2759"/>
<dbReference type="EMBL" id="JANBPY010000268">
    <property type="protein sequence ID" value="KAJ1967873.1"/>
    <property type="molecule type" value="Genomic_DNA"/>
</dbReference>
<dbReference type="SMART" id="SM00673">
    <property type="entry name" value="CARP"/>
    <property type="match status" value="2"/>
</dbReference>
<name>A0A9W8E4S2_9FUNG</name>
<dbReference type="InterPro" id="IPR038397">
    <property type="entry name" value="TBCC_N_sf"/>
</dbReference>
<dbReference type="GO" id="GO:0007021">
    <property type="term" value="P:tubulin complex assembly"/>
    <property type="evidence" value="ECO:0007669"/>
    <property type="project" value="TreeGrafter"/>
</dbReference>
<evidence type="ECO:0000313" key="10">
    <source>
        <dbReference type="EMBL" id="KAJ1967873.1"/>
    </source>
</evidence>
<dbReference type="PROSITE" id="PS51329">
    <property type="entry name" value="C_CAP_COFACTOR_C"/>
    <property type="match status" value="1"/>
</dbReference>
<evidence type="ECO:0000256" key="3">
    <source>
        <dbReference type="ARBA" id="ARBA00022490"/>
    </source>
</evidence>
<dbReference type="InterPro" id="IPR027684">
    <property type="entry name" value="TBCC"/>
</dbReference>
<keyword evidence="11" id="KW-1185">Reference proteome</keyword>
<proteinExistence type="inferred from homology"/>
<keyword evidence="4" id="KW-0007">Acetylation</keyword>
<sequence length="401" mass="44448">MTDTTPLSTSVAANTFWTEFTKERQTFVTQLADIDSQLAKPGWETQRSELATRNSLLRQAVAALEDKVTQALLYLPPYDERRYRSQLEDLKASIRQQKERISPRTKFSFRTSRAKPVAGPTKPCVTENQLPASPAASASTKEPLPSADKYIPQGTSQESSASMGHEATVVDGLRDTVYIASLPTNPQVQKELLTQAKVLNCTKSVINLLPFQGRLGSVLLKNLTHCVVLVGPQGGSMFVEHCQECVVVVACHQLRAHTSSDVWFCLHTTSRPIIEECHGIGVTHYPEKFAPVETLGTTTTVDPSPPKGLDGIKASWETAGLWHTVNKYDNVDDFKWLRRQPSPHWRVISPTEINGLTELWDMLLAMGWDPIACSNSVTPMKSTVDHVVLDQVMEVVRQSSV</sequence>
<dbReference type="Pfam" id="PF07986">
    <property type="entry name" value="TBCC"/>
    <property type="match status" value="1"/>
</dbReference>
<evidence type="ECO:0000256" key="4">
    <source>
        <dbReference type="ARBA" id="ARBA00022990"/>
    </source>
</evidence>
<comment type="similarity">
    <text evidence="2">Belongs to the TBCC family.</text>
</comment>
<keyword evidence="5" id="KW-0143">Chaperone</keyword>
<reference evidence="10" key="1">
    <citation type="submission" date="2022-07" db="EMBL/GenBank/DDBJ databases">
        <title>Phylogenomic reconstructions and comparative analyses of Kickxellomycotina fungi.</title>
        <authorList>
            <person name="Reynolds N.K."/>
            <person name="Stajich J.E."/>
            <person name="Barry K."/>
            <person name="Grigoriev I.V."/>
            <person name="Crous P."/>
            <person name="Smith M.E."/>
        </authorList>
    </citation>
    <scope>NUCLEOTIDE SEQUENCE</scope>
    <source>
        <strain evidence="10">RSA 1196</strain>
    </source>
</reference>
<keyword evidence="7" id="KW-0175">Coiled coil</keyword>
<evidence type="ECO:0000256" key="2">
    <source>
        <dbReference type="ARBA" id="ARBA00008848"/>
    </source>
</evidence>
<comment type="subcellular location">
    <subcellularLocation>
        <location evidence="1">Cytoplasm</location>
    </subcellularLocation>
</comment>
<dbReference type="InterPro" id="IPR031925">
    <property type="entry name" value="TBCC_N"/>
</dbReference>
<dbReference type="InterPro" id="IPR016098">
    <property type="entry name" value="CAP/MinC_C"/>
</dbReference>
<protein>
    <recommendedName>
        <fullName evidence="9">C-CAP/cofactor C-like domain-containing protein</fullName>
    </recommendedName>
</protein>
<keyword evidence="3" id="KW-0963">Cytoplasm</keyword>
<organism evidence="10 11">
    <name type="scientific">Dispira parvispora</name>
    <dbReference type="NCBI Taxonomy" id="1520584"/>
    <lineage>
        <taxon>Eukaryota</taxon>
        <taxon>Fungi</taxon>
        <taxon>Fungi incertae sedis</taxon>
        <taxon>Zoopagomycota</taxon>
        <taxon>Kickxellomycotina</taxon>
        <taxon>Dimargaritomycetes</taxon>
        <taxon>Dimargaritales</taxon>
        <taxon>Dimargaritaceae</taxon>
        <taxon>Dispira</taxon>
    </lineage>
</organism>
<evidence type="ECO:0000256" key="7">
    <source>
        <dbReference type="SAM" id="Coils"/>
    </source>
</evidence>
<feature type="compositionally biased region" description="Polar residues" evidence="8">
    <location>
        <begin position="126"/>
        <end position="140"/>
    </location>
</feature>
<dbReference type="GO" id="GO:0005737">
    <property type="term" value="C:cytoplasm"/>
    <property type="evidence" value="ECO:0007669"/>
    <property type="project" value="UniProtKB-SubCell"/>
</dbReference>
<dbReference type="Proteomes" id="UP001150925">
    <property type="component" value="Unassembled WGS sequence"/>
</dbReference>
<dbReference type="PANTHER" id="PTHR15139:SF0">
    <property type="entry name" value="TUBULIN-SPECIFIC CHAPERONE C"/>
    <property type="match status" value="1"/>
</dbReference>
<evidence type="ECO:0000256" key="8">
    <source>
        <dbReference type="SAM" id="MobiDB-lite"/>
    </source>
</evidence>
<gene>
    <name evidence="10" type="ORF">IWQ62_001579</name>
</gene>